<sequence>MSTLRGPSFLKSVKGKIFLGFLIASVALAASWVTSRLAFNNMLMTLETLSTPDDKMRLVNKIFKEILTLDHLQNERKLKGEVLDYKVLAQSVELTATLDTLSMLSLSDPMQVIRIDSMKKILREREKIYGDYVKIRSKLVTNKDFEDEVKSISGLITTKPKPDSTVVKTEKRTTTTTVITQVPDTAKHPVAEKKGFLGRVFGNNKKNKTTTPEPTRTVQKQEVNVQVDTIRIVKKDSTIVKVGQAVHAIEKSQKKRAVSFVDREQELATAGNSLVKQLLDTMHEVENQVISESDGKSAAARKMVEGSIDYLEWIMLGFFLLTAVMAYLIFADITKSNDYRQLLEEAKEEAEYHSMAKQRFLANMSHEIRTPLQSIIGYAEALKNEEKPRKQDLETLHSASEHLLYLVNEVLDYSRIISDRFTFEDRVFSINQLLNEVVQVLRPNALSKGLILRLENKLTPNLYLHGDPFRLRQVLYNLLTNAIKFTENGEVVLRVAGHDNGHQFRIEYQIADTGIGLSQEQVERIFTQFEQADPSIQRRYGGTGLGLSIVKALVEGMGGNIHVTSKPGEGTTFFVTAGMKKAEAMEMAEEAPERSYQINGKVWLVDDDAFILKWCSSVLEMNGIPHTAFSSAEEVLSRPWDNQVKFLLTDMRMSGMNGAELVKRLRKYAPADVQFFVLTAQALPEERKKLLSMGFDGYLMKPFHSRELLELLESSSEKDTAPTAHAALPEAVAVSSNGNAGDNGSPSHNLDFDFSMLTEMTFGDESLLREILDQFVKDSRADIESLRAHIAANEPEHVQELMHRMAGRTGQIGARDLSGRFRNLEIALRENASEVSEKEMTQVVNDAASVIEQVEEKALSYSI</sequence>
<keyword evidence="10" id="KW-0547">Nucleotide-binding</keyword>
<dbReference type="Pfam" id="PF00072">
    <property type="entry name" value="Response_reg"/>
    <property type="match status" value="1"/>
</dbReference>
<dbReference type="SUPFAM" id="SSF52172">
    <property type="entry name" value="CheY-like"/>
    <property type="match status" value="1"/>
</dbReference>
<dbReference type="InterPro" id="IPR004358">
    <property type="entry name" value="Sig_transdc_His_kin-like_C"/>
</dbReference>
<dbReference type="Gene3D" id="1.10.287.130">
    <property type="match status" value="1"/>
</dbReference>
<dbReference type="Proteomes" id="UP000632339">
    <property type="component" value="Unassembled WGS sequence"/>
</dbReference>
<evidence type="ECO:0000256" key="11">
    <source>
        <dbReference type="ARBA" id="ARBA00022989"/>
    </source>
</evidence>
<dbReference type="PRINTS" id="PR00344">
    <property type="entry name" value="BCTRLSENSOR"/>
</dbReference>
<feature type="modified residue" description="4-aspartylphosphate" evidence="14">
    <location>
        <position position="650"/>
    </location>
</feature>
<keyword evidence="9" id="KW-0418">Kinase</keyword>
<feature type="domain" description="HPt" evidence="18">
    <location>
        <begin position="764"/>
        <end position="861"/>
    </location>
</feature>
<organism evidence="19 20">
    <name type="scientific">Dyadobacter beijingensis</name>
    <dbReference type="NCBI Taxonomy" id="365489"/>
    <lineage>
        <taxon>Bacteria</taxon>
        <taxon>Pseudomonadati</taxon>
        <taxon>Bacteroidota</taxon>
        <taxon>Cytophagia</taxon>
        <taxon>Cytophagales</taxon>
        <taxon>Spirosomataceae</taxon>
        <taxon>Dyadobacter</taxon>
    </lineage>
</organism>
<dbReference type="CDD" id="cd16922">
    <property type="entry name" value="HATPase_EvgS-ArcB-TorS-like"/>
    <property type="match status" value="1"/>
</dbReference>
<dbReference type="Pfam" id="PF02518">
    <property type="entry name" value="HATPase_c"/>
    <property type="match status" value="1"/>
</dbReference>
<dbReference type="PANTHER" id="PTHR43047">
    <property type="entry name" value="TWO-COMPONENT HISTIDINE PROTEIN KINASE"/>
    <property type="match status" value="1"/>
</dbReference>
<dbReference type="SMART" id="SM00448">
    <property type="entry name" value="REC"/>
    <property type="match status" value="1"/>
</dbReference>
<keyword evidence="10" id="KW-0067">ATP-binding</keyword>
<dbReference type="InterPro" id="IPR001789">
    <property type="entry name" value="Sig_transdc_resp-reg_receiver"/>
</dbReference>
<reference evidence="20" key="1">
    <citation type="journal article" date="2019" name="Int. J. Syst. Evol. Microbiol.">
        <title>The Global Catalogue of Microorganisms (GCM) 10K type strain sequencing project: providing services to taxonomists for standard genome sequencing and annotation.</title>
        <authorList>
            <consortium name="The Broad Institute Genomics Platform"/>
            <consortium name="The Broad Institute Genome Sequencing Center for Infectious Disease"/>
            <person name="Wu L."/>
            <person name="Ma J."/>
        </authorList>
    </citation>
    <scope>NUCLEOTIDE SEQUENCE [LARGE SCALE GENOMIC DNA]</scope>
    <source>
        <strain evidence="20">CGMCC 1.6375</strain>
    </source>
</reference>
<dbReference type="CDD" id="cd00082">
    <property type="entry name" value="HisKA"/>
    <property type="match status" value="1"/>
</dbReference>
<dbReference type="RefSeq" id="WP_033402375.1">
    <property type="nucleotide sequence ID" value="NZ_BMLI01000002.1"/>
</dbReference>
<dbReference type="Gene3D" id="3.30.565.10">
    <property type="entry name" value="Histidine kinase-like ATPase, C-terminal domain"/>
    <property type="match status" value="1"/>
</dbReference>
<protein>
    <recommendedName>
        <fullName evidence="3">histidine kinase</fullName>
        <ecNumber evidence="3">2.7.13.3</ecNumber>
    </recommendedName>
</protein>
<evidence type="ECO:0000313" key="19">
    <source>
        <dbReference type="EMBL" id="GGM97476.1"/>
    </source>
</evidence>
<feature type="transmembrane region" description="Helical" evidence="15">
    <location>
        <begin position="310"/>
        <end position="330"/>
    </location>
</feature>
<evidence type="ECO:0000256" key="5">
    <source>
        <dbReference type="ARBA" id="ARBA00022519"/>
    </source>
</evidence>
<dbReference type="EC" id="2.7.13.3" evidence="3"/>
<feature type="domain" description="Histidine kinase" evidence="16">
    <location>
        <begin position="363"/>
        <end position="581"/>
    </location>
</feature>
<dbReference type="EMBL" id="BMLI01000002">
    <property type="protein sequence ID" value="GGM97476.1"/>
    <property type="molecule type" value="Genomic_DNA"/>
</dbReference>
<feature type="modified residue" description="Phosphohistidine" evidence="13">
    <location>
        <position position="803"/>
    </location>
</feature>
<dbReference type="InterPro" id="IPR003594">
    <property type="entry name" value="HATPase_dom"/>
</dbReference>
<keyword evidence="12 15" id="KW-0472">Membrane</keyword>
<evidence type="ECO:0000256" key="12">
    <source>
        <dbReference type="ARBA" id="ARBA00023136"/>
    </source>
</evidence>
<evidence type="ECO:0000256" key="8">
    <source>
        <dbReference type="ARBA" id="ARBA00022692"/>
    </source>
</evidence>
<proteinExistence type="predicted"/>
<dbReference type="Pfam" id="PF00512">
    <property type="entry name" value="HisKA"/>
    <property type="match status" value="1"/>
</dbReference>
<evidence type="ECO:0000256" key="10">
    <source>
        <dbReference type="ARBA" id="ARBA00022840"/>
    </source>
</evidence>
<evidence type="ECO:0000256" key="6">
    <source>
        <dbReference type="ARBA" id="ARBA00022553"/>
    </source>
</evidence>
<dbReference type="InterPro" id="IPR036641">
    <property type="entry name" value="HPT_dom_sf"/>
</dbReference>
<keyword evidence="4" id="KW-1003">Cell membrane</keyword>
<comment type="caution">
    <text evidence="19">The sequence shown here is derived from an EMBL/GenBank/DDBJ whole genome shotgun (WGS) entry which is preliminary data.</text>
</comment>
<comment type="catalytic activity">
    <reaction evidence="1">
        <text>ATP + protein L-histidine = ADP + protein N-phospho-L-histidine.</text>
        <dbReference type="EC" id="2.7.13.3"/>
    </reaction>
</comment>
<evidence type="ECO:0000313" key="20">
    <source>
        <dbReference type="Proteomes" id="UP000632339"/>
    </source>
</evidence>
<evidence type="ECO:0000259" key="17">
    <source>
        <dbReference type="PROSITE" id="PS50110"/>
    </source>
</evidence>
<accession>A0ABQ2I3J3</accession>
<dbReference type="Pfam" id="PF01627">
    <property type="entry name" value="Hpt"/>
    <property type="match status" value="1"/>
</dbReference>
<evidence type="ECO:0000256" key="13">
    <source>
        <dbReference type="PROSITE-ProRule" id="PRU00110"/>
    </source>
</evidence>
<keyword evidence="20" id="KW-1185">Reference proteome</keyword>
<dbReference type="PROSITE" id="PS50894">
    <property type="entry name" value="HPT"/>
    <property type="match status" value="1"/>
</dbReference>
<keyword evidence="5" id="KW-0997">Cell inner membrane</keyword>
<evidence type="ECO:0000256" key="14">
    <source>
        <dbReference type="PROSITE-ProRule" id="PRU00169"/>
    </source>
</evidence>
<feature type="domain" description="Response regulatory" evidence="17">
    <location>
        <begin position="601"/>
        <end position="716"/>
    </location>
</feature>
<evidence type="ECO:0000256" key="2">
    <source>
        <dbReference type="ARBA" id="ARBA00004429"/>
    </source>
</evidence>
<name>A0ABQ2I3J3_9BACT</name>
<keyword evidence="6 14" id="KW-0597">Phosphoprotein</keyword>
<dbReference type="InterPro" id="IPR003661">
    <property type="entry name" value="HisK_dim/P_dom"/>
</dbReference>
<evidence type="ECO:0000256" key="15">
    <source>
        <dbReference type="SAM" id="Phobius"/>
    </source>
</evidence>
<dbReference type="InterPro" id="IPR011006">
    <property type="entry name" value="CheY-like_superfamily"/>
</dbReference>
<dbReference type="SMART" id="SM00387">
    <property type="entry name" value="HATPase_c"/>
    <property type="match status" value="1"/>
</dbReference>
<gene>
    <name evidence="19" type="ORF">GCM10010967_34070</name>
</gene>
<evidence type="ECO:0000259" key="18">
    <source>
        <dbReference type="PROSITE" id="PS50894"/>
    </source>
</evidence>
<dbReference type="SUPFAM" id="SSF47384">
    <property type="entry name" value="Homodimeric domain of signal transducing histidine kinase"/>
    <property type="match status" value="1"/>
</dbReference>
<comment type="subcellular location">
    <subcellularLocation>
        <location evidence="2">Cell inner membrane</location>
        <topology evidence="2">Multi-pass membrane protein</topology>
    </subcellularLocation>
</comment>
<evidence type="ECO:0000256" key="4">
    <source>
        <dbReference type="ARBA" id="ARBA00022475"/>
    </source>
</evidence>
<dbReference type="Gene3D" id="1.20.120.160">
    <property type="entry name" value="HPT domain"/>
    <property type="match status" value="1"/>
</dbReference>
<evidence type="ECO:0000256" key="9">
    <source>
        <dbReference type="ARBA" id="ARBA00022777"/>
    </source>
</evidence>
<dbReference type="Gene3D" id="3.40.50.2300">
    <property type="match status" value="1"/>
</dbReference>
<dbReference type="InterPro" id="IPR008207">
    <property type="entry name" value="Sig_transdc_His_kin_Hpt_dom"/>
</dbReference>
<evidence type="ECO:0000256" key="7">
    <source>
        <dbReference type="ARBA" id="ARBA00022679"/>
    </source>
</evidence>
<evidence type="ECO:0000256" key="3">
    <source>
        <dbReference type="ARBA" id="ARBA00012438"/>
    </source>
</evidence>
<dbReference type="InterPro" id="IPR036890">
    <property type="entry name" value="HATPase_C_sf"/>
</dbReference>
<keyword evidence="8 15" id="KW-0812">Transmembrane</keyword>
<evidence type="ECO:0000259" key="16">
    <source>
        <dbReference type="PROSITE" id="PS50109"/>
    </source>
</evidence>
<keyword evidence="11 15" id="KW-1133">Transmembrane helix</keyword>
<keyword evidence="7" id="KW-0808">Transferase</keyword>
<dbReference type="CDD" id="cd00156">
    <property type="entry name" value="REC"/>
    <property type="match status" value="1"/>
</dbReference>
<dbReference type="PROSITE" id="PS50110">
    <property type="entry name" value="RESPONSE_REGULATORY"/>
    <property type="match status" value="1"/>
</dbReference>
<dbReference type="SMART" id="SM00388">
    <property type="entry name" value="HisKA"/>
    <property type="match status" value="1"/>
</dbReference>
<dbReference type="InterPro" id="IPR036097">
    <property type="entry name" value="HisK_dim/P_sf"/>
</dbReference>
<evidence type="ECO:0000256" key="1">
    <source>
        <dbReference type="ARBA" id="ARBA00000085"/>
    </source>
</evidence>
<dbReference type="InterPro" id="IPR005467">
    <property type="entry name" value="His_kinase_dom"/>
</dbReference>
<dbReference type="SUPFAM" id="SSF47226">
    <property type="entry name" value="Histidine-containing phosphotransfer domain, HPT domain"/>
    <property type="match status" value="1"/>
</dbReference>
<dbReference type="SUPFAM" id="SSF55874">
    <property type="entry name" value="ATPase domain of HSP90 chaperone/DNA topoisomerase II/histidine kinase"/>
    <property type="match status" value="1"/>
</dbReference>
<dbReference type="PROSITE" id="PS50109">
    <property type="entry name" value="HIS_KIN"/>
    <property type="match status" value="1"/>
</dbReference>